<dbReference type="EMBL" id="BPMK01000001">
    <property type="protein sequence ID" value="GIZ50257.1"/>
    <property type="molecule type" value="Genomic_DNA"/>
</dbReference>
<keyword evidence="3" id="KW-1185">Reference proteome</keyword>
<feature type="compositionally biased region" description="Basic residues" evidence="1">
    <location>
        <begin position="238"/>
        <end position="250"/>
    </location>
</feature>
<comment type="caution">
    <text evidence="2">The sequence shown here is derived from an EMBL/GenBank/DDBJ whole genome shotgun (WGS) entry which is preliminary data.</text>
</comment>
<proteinExistence type="predicted"/>
<sequence length="250" mass="26893">MNGAEPLPASPDSASATGMPDAGALIASLRAAGAAGFDPARLHYLETLARRAAGKDGPVGRVLQQALAEALAAFRQRFERARSDAAESLARHTARHPAASAELHALHAAGDFRGMRRLASRLEAAEARESLRGLVSALNQLTPDDADGQPKSSVAVPRPELKALRNFRSTWSRLSVDKQVSRALEQAPRNAGPINSHMLALRSLTLMREISPGYLDHFMTYAETLLGLDQDEPEKTVKQKKRPAAKAARK</sequence>
<protein>
    <recommendedName>
        <fullName evidence="4">DUF2894 family protein</fullName>
    </recommendedName>
</protein>
<reference evidence="2 3" key="1">
    <citation type="journal article" date="2022" name="Int. J. Syst. Evol. Microbiol.">
        <title>Noviherbaspirillum aridicola sp. nov., isolated from an arid soil in Pakistan.</title>
        <authorList>
            <person name="Khan I.U."/>
            <person name="Saqib M."/>
            <person name="Amin A."/>
            <person name="Hussain F."/>
            <person name="Li L."/>
            <person name="Liu Y.H."/>
            <person name="Fang B.Z."/>
            <person name="Ahmed I."/>
            <person name="Li W.J."/>
        </authorList>
    </citation>
    <scope>NUCLEOTIDE SEQUENCE [LARGE SCALE GENOMIC DNA]</scope>
    <source>
        <strain evidence="2 3">NCCP-691</strain>
    </source>
</reference>
<evidence type="ECO:0000256" key="1">
    <source>
        <dbReference type="SAM" id="MobiDB-lite"/>
    </source>
</evidence>
<dbReference type="RefSeq" id="WP_220806431.1">
    <property type="nucleotide sequence ID" value="NZ_BPMK01000001.1"/>
</dbReference>
<evidence type="ECO:0000313" key="2">
    <source>
        <dbReference type="EMBL" id="GIZ50257.1"/>
    </source>
</evidence>
<name>A0ABQ4PZS8_9BURK</name>
<dbReference type="Proteomes" id="UP000887222">
    <property type="component" value="Unassembled WGS sequence"/>
</dbReference>
<organism evidence="2 3">
    <name type="scientific">Noviherbaspirillum aridicola</name>
    <dbReference type="NCBI Taxonomy" id="2849687"/>
    <lineage>
        <taxon>Bacteria</taxon>
        <taxon>Pseudomonadati</taxon>
        <taxon>Pseudomonadota</taxon>
        <taxon>Betaproteobacteria</taxon>
        <taxon>Burkholderiales</taxon>
        <taxon>Oxalobacteraceae</taxon>
        <taxon>Noviherbaspirillum</taxon>
    </lineage>
</organism>
<dbReference type="InterPro" id="IPR021549">
    <property type="entry name" value="DUF2894"/>
</dbReference>
<dbReference type="Pfam" id="PF11445">
    <property type="entry name" value="DUF2894"/>
    <property type="match status" value="1"/>
</dbReference>
<evidence type="ECO:0000313" key="3">
    <source>
        <dbReference type="Proteomes" id="UP000887222"/>
    </source>
</evidence>
<feature type="region of interest" description="Disordered" evidence="1">
    <location>
        <begin position="229"/>
        <end position="250"/>
    </location>
</feature>
<accession>A0ABQ4PZS8</accession>
<gene>
    <name evidence="2" type="ORF">NCCP691_02710</name>
</gene>
<evidence type="ECO:0008006" key="4">
    <source>
        <dbReference type="Google" id="ProtNLM"/>
    </source>
</evidence>